<comment type="caution">
    <text evidence="2">The sequence shown here is derived from an EMBL/GenBank/DDBJ whole genome shotgun (WGS) entry which is preliminary data.</text>
</comment>
<reference evidence="2 3" key="1">
    <citation type="submission" date="2016-06" db="EMBL/GenBank/DDBJ databases">
        <authorList>
            <person name="Varghese N."/>
            <person name="Submissions Spin"/>
        </authorList>
    </citation>
    <scope>NUCLEOTIDE SEQUENCE [LARGE SCALE GENOMIC DNA]</scope>
    <source>
        <strain evidence="2 3">DSM 45142</strain>
    </source>
</reference>
<protein>
    <submittedName>
        <fullName evidence="2">Predicted ATPase</fullName>
    </submittedName>
</protein>
<keyword evidence="3" id="KW-1185">Reference proteome</keyword>
<dbReference type="InterPro" id="IPR005158">
    <property type="entry name" value="BTAD"/>
</dbReference>
<dbReference type="PANTHER" id="PTHR47691:SF3">
    <property type="entry name" value="HTH-TYPE TRANSCRIPTIONAL REGULATOR RV0890C-RELATED"/>
    <property type="match status" value="1"/>
</dbReference>
<dbReference type="SUPFAM" id="SSF48452">
    <property type="entry name" value="TPR-like"/>
    <property type="match status" value="2"/>
</dbReference>
<organism evidence="2 3">
    <name type="scientific">Micromonospora tulbaghiae</name>
    <dbReference type="NCBI Taxonomy" id="479978"/>
    <lineage>
        <taxon>Bacteria</taxon>
        <taxon>Bacillati</taxon>
        <taxon>Actinomycetota</taxon>
        <taxon>Actinomycetes</taxon>
        <taxon>Micromonosporales</taxon>
        <taxon>Micromonosporaceae</taxon>
        <taxon>Micromonospora</taxon>
    </lineage>
</organism>
<name>A0ABY0KGC2_9ACTN</name>
<dbReference type="InterPro" id="IPR016032">
    <property type="entry name" value="Sig_transdc_resp-reg_C-effctor"/>
</dbReference>
<feature type="domain" description="Bacterial transcriptional activator" evidence="1">
    <location>
        <begin position="103"/>
        <end position="248"/>
    </location>
</feature>
<dbReference type="Gene3D" id="1.25.40.10">
    <property type="entry name" value="Tetratricopeptide repeat domain"/>
    <property type="match status" value="2"/>
</dbReference>
<dbReference type="SUPFAM" id="SSF52540">
    <property type="entry name" value="P-loop containing nucleoside triphosphate hydrolases"/>
    <property type="match status" value="1"/>
</dbReference>
<dbReference type="InterPro" id="IPR036388">
    <property type="entry name" value="WH-like_DNA-bd_sf"/>
</dbReference>
<dbReference type="PANTHER" id="PTHR47691">
    <property type="entry name" value="REGULATOR-RELATED"/>
    <property type="match status" value="1"/>
</dbReference>
<sequence length="1091" mass="115198">MTGRSAAYAGPVATELTLLSDVVCRGVPVGGARLRGLLALLAGRLGAGCGAGALVEALWPDEPPRHPVKALQILVSRARAELGADLIVRTATGYRLALTDAQVDAAAVLRHAEAAARRARAGEHADALAEAEAGLAYWAGPPGDEPGQGDPLTALRADRAATYRALSRARAIALSRLGRPAEALPGLAALAAGSRHDEELLAELLRCEAAVTSRSAALTRYDDYRRSLRDELGADPGPALRELHRELLDGEGRVARPGIPYEPNPLLGRDDDLGAVESLLTGSRVVSIVGPGGLGKTRLAYAVARRAPQRSIRLVALGAVGDDADVPDAVAAALGVGEPVAGPVGALPVPADPAAAIVAALGAGPVLLVLDNCEQVVRGVAELVAALVATTRELRVLTTSRTPLGLTSEAVHALPELPPDTAVELFTQRARAARPGVVLPADQVAEVCRHLDGMPLAIELAAARVRAMSVPELARRLDDRFGLLRDGPRDAPPRHHTLHAVVDWSWNLLRPEGRAALRALSVFPDGFTTAAADRVLGDDALPVLEHLVDQSLLRVEETPEAIRFRMLETVREFGAARRSEAGETDRVVAAFLAWACEFGLGQHETLLGPEPFTALAAVRSEQDNLVAALRLASARSDAPTVVGVAAALAALWTLDTSYTRMLALVADTDFLLSHYRPAPEFVAPARTVAVLGVAHTLMIAGRRATRSLVVLRRLPPPSPDDLVGAMATVLGAIPEIVADPPTLAALRAHPQPLVAAMANGLASYLLEQAGRPDDALDAARRMLDALAHRPIPWLRVLVHSRIGELCMQTERSAEARDHLTTALDLLADSGPWWDRLQIRWSLVLVNLGLGEVDEAERWLRLATTDACDGRYDAPPVEDDQYGMRAYERGIRAEFALGRGDVEAGLSGWREALDRLRTPSDPLVWSGPPGDAPWHLEIRAAALAAHARHGRLHLVPGLADALRRKAATLLADPIADAPGFLVQLPVHGSLLLALALVELDRAGRTGDRAAGAAGARLVALAERFGYQRNFQPTMSSAAARQAARDADPAAYDAARASYAALDHDELRLAAVAELSGTDHGRTGGAPTGSRAG</sequence>
<gene>
    <name evidence="2" type="ORF">GA0070562_1716</name>
</gene>
<dbReference type="SMART" id="SM01043">
    <property type="entry name" value="BTAD"/>
    <property type="match status" value="1"/>
</dbReference>
<dbReference type="Proteomes" id="UP000199405">
    <property type="component" value="Unassembled WGS sequence"/>
</dbReference>
<dbReference type="Gene3D" id="3.40.50.300">
    <property type="entry name" value="P-loop containing nucleotide triphosphate hydrolases"/>
    <property type="match status" value="1"/>
</dbReference>
<accession>A0ABY0KGC2</accession>
<dbReference type="EMBL" id="FMCQ01000001">
    <property type="protein sequence ID" value="SCE68654.1"/>
    <property type="molecule type" value="Genomic_DNA"/>
</dbReference>
<dbReference type="InterPro" id="IPR011990">
    <property type="entry name" value="TPR-like_helical_dom_sf"/>
</dbReference>
<evidence type="ECO:0000259" key="1">
    <source>
        <dbReference type="SMART" id="SM01043"/>
    </source>
</evidence>
<evidence type="ECO:0000313" key="3">
    <source>
        <dbReference type="Proteomes" id="UP000199405"/>
    </source>
</evidence>
<dbReference type="InterPro" id="IPR027417">
    <property type="entry name" value="P-loop_NTPase"/>
</dbReference>
<dbReference type="Pfam" id="PF03704">
    <property type="entry name" value="BTAD"/>
    <property type="match status" value="1"/>
</dbReference>
<dbReference type="SUPFAM" id="SSF46894">
    <property type="entry name" value="C-terminal effector domain of the bipartite response regulators"/>
    <property type="match status" value="1"/>
</dbReference>
<proteinExistence type="predicted"/>
<dbReference type="PRINTS" id="PR00364">
    <property type="entry name" value="DISEASERSIST"/>
</dbReference>
<dbReference type="Gene3D" id="1.10.10.10">
    <property type="entry name" value="Winged helix-like DNA-binding domain superfamily/Winged helix DNA-binding domain"/>
    <property type="match status" value="1"/>
</dbReference>
<evidence type="ECO:0000313" key="2">
    <source>
        <dbReference type="EMBL" id="SCE68654.1"/>
    </source>
</evidence>